<reference evidence="1" key="1">
    <citation type="journal article" date="2015" name="Nature">
        <title>Complex archaea that bridge the gap between prokaryotes and eukaryotes.</title>
        <authorList>
            <person name="Spang A."/>
            <person name="Saw J.H."/>
            <person name="Jorgensen S.L."/>
            <person name="Zaremba-Niedzwiedzka K."/>
            <person name="Martijn J."/>
            <person name="Lind A.E."/>
            <person name="van Eijk R."/>
            <person name="Schleper C."/>
            <person name="Guy L."/>
            <person name="Ettema T.J."/>
        </authorList>
    </citation>
    <scope>NUCLEOTIDE SEQUENCE</scope>
</reference>
<accession>A0A0F9L2K3</accession>
<proteinExistence type="predicted"/>
<organism evidence="1">
    <name type="scientific">marine sediment metagenome</name>
    <dbReference type="NCBI Taxonomy" id="412755"/>
    <lineage>
        <taxon>unclassified sequences</taxon>
        <taxon>metagenomes</taxon>
        <taxon>ecological metagenomes</taxon>
    </lineage>
</organism>
<sequence>MLCEIINPSDPYTMECENFVVGAVAVCLLGGGKLGLDSEDGEHSTPVLFGWDDWFKEQGISDLPSFLKQNKPAIADALDSVRIGDTKDRLAEVAATKYMTPEDAEKYRAKIHNNRRSSMNDIGSRAWQMAKALKGNKETEIPPESTIILGS</sequence>
<dbReference type="AlphaFoldDB" id="A0A0F9L2K3"/>
<comment type="caution">
    <text evidence="1">The sequence shown here is derived from an EMBL/GenBank/DDBJ whole genome shotgun (WGS) entry which is preliminary data.</text>
</comment>
<evidence type="ECO:0000313" key="1">
    <source>
        <dbReference type="EMBL" id="KKM88914.1"/>
    </source>
</evidence>
<gene>
    <name evidence="1" type="ORF">LCGC14_1253980</name>
</gene>
<dbReference type="EMBL" id="LAZR01006897">
    <property type="protein sequence ID" value="KKM88914.1"/>
    <property type="molecule type" value="Genomic_DNA"/>
</dbReference>
<name>A0A0F9L2K3_9ZZZZ</name>
<protein>
    <submittedName>
        <fullName evidence="1">Uncharacterized protein</fullName>
    </submittedName>
</protein>